<sequence length="292" mass="31889">MPGPCLSASDYGVEMAVSCGWPDDAVRNARLIRQVVKERMPGEDLCYSERSKQQMDENANTRRKAHNILCEIGKHLAALKDSDGRLSKESKKSYLQNLRERLVPTNDERLVRMIRNLLLDEGDDLPTISFTGTKVANNSADQKVASFSGGPDNAREEASDEAAHQHSFNIHLDSSSSSSSSEDDSDEEAPIQKPIAKRKPTDAVAPPRDNRDTSSPPKVSELVAPKPALPAAAMAEPKENLLPNRDVPVASRSCVKYRRYKTCGRAGVECTDTPGRQAESSEEGTLTKTVVG</sequence>
<feature type="region of interest" description="Disordered" evidence="1">
    <location>
        <begin position="141"/>
        <end position="240"/>
    </location>
</feature>
<evidence type="ECO:0000256" key="1">
    <source>
        <dbReference type="SAM" id="MobiDB-lite"/>
    </source>
</evidence>
<accession>K0TAH8</accession>
<protein>
    <submittedName>
        <fullName evidence="2">Uncharacterized protein</fullName>
    </submittedName>
</protein>
<dbReference type="Proteomes" id="UP000266841">
    <property type="component" value="Unassembled WGS sequence"/>
</dbReference>
<feature type="compositionally biased region" description="Basic and acidic residues" evidence="1">
    <location>
        <begin position="153"/>
        <end position="164"/>
    </location>
</feature>
<organism evidence="2 3">
    <name type="scientific">Thalassiosira oceanica</name>
    <name type="common">Marine diatom</name>
    <dbReference type="NCBI Taxonomy" id="159749"/>
    <lineage>
        <taxon>Eukaryota</taxon>
        <taxon>Sar</taxon>
        <taxon>Stramenopiles</taxon>
        <taxon>Ochrophyta</taxon>
        <taxon>Bacillariophyta</taxon>
        <taxon>Coscinodiscophyceae</taxon>
        <taxon>Thalassiosirophycidae</taxon>
        <taxon>Thalassiosirales</taxon>
        <taxon>Thalassiosiraceae</taxon>
        <taxon>Thalassiosira</taxon>
    </lineage>
</organism>
<evidence type="ECO:0000313" key="3">
    <source>
        <dbReference type="Proteomes" id="UP000266841"/>
    </source>
</evidence>
<feature type="compositionally biased region" description="Polar residues" evidence="1">
    <location>
        <begin position="283"/>
        <end position="292"/>
    </location>
</feature>
<feature type="compositionally biased region" description="Low complexity" evidence="1">
    <location>
        <begin position="224"/>
        <end position="235"/>
    </location>
</feature>
<reference evidence="2 3" key="1">
    <citation type="journal article" date="2012" name="Genome Biol.">
        <title>Genome and low-iron response of an oceanic diatom adapted to chronic iron limitation.</title>
        <authorList>
            <person name="Lommer M."/>
            <person name="Specht M."/>
            <person name="Roy A.S."/>
            <person name="Kraemer L."/>
            <person name="Andreson R."/>
            <person name="Gutowska M.A."/>
            <person name="Wolf J."/>
            <person name="Bergner S.V."/>
            <person name="Schilhabel M.B."/>
            <person name="Klostermeier U.C."/>
            <person name="Beiko R.G."/>
            <person name="Rosenstiel P."/>
            <person name="Hippler M."/>
            <person name="Laroche J."/>
        </authorList>
    </citation>
    <scope>NUCLEOTIDE SEQUENCE [LARGE SCALE GENOMIC DNA]</scope>
    <source>
        <strain evidence="2 3">CCMP1005</strain>
    </source>
</reference>
<feature type="region of interest" description="Disordered" evidence="1">
    <location>
        <begin position="272"/>
        <end position="292"/>
    </location>
</feature>
<proteinExistence type="predicted"/>
<dbReference type="EMBL" id="AGNL01003584">
    <property type="protein sequence ID" value="EJK74525.1"/>
    <property type="molecule type" value="Genomic_DNA"/>
</dbReference>
<comment type="caution">
    <text evidence="2">The sequence shown here is derived from an EMBL/GenBank/DDBJ whole genome shotgun (WGS) entry which is preliminary data.</text>
</comment>
<keyword evidence="3" id="KW-1185">Reference proteome</keyword>
<dbReference type="AlphaFoldDB" id="K0TAH8"/>
<name>K0TAH8_THAOC</name>
<gene>
    <name evidence="2" type="ORF">THAOC_03787</name>
</gene>
<evidence type="ECO:0000313" key="2">
    <source>
        <dbReference type="EMBL" id="EJK74525.1"/>
    </source>
</evidence>